<dbReference type="PANTHER" id="PTHR28593">
    <property type="entry name" value="METEORIN-LIKE PROTEIN"/>
    <property type="match status" value="1"/>
</dbReference>
<reference evidence="8 9" key="1">
    <citation type="submission" date="2019-06" db="EMBL/GenBank/DDBJ databases">
        <title>A chromosome-scale genome assembly of the European perch, Perca fluviatilis.</title>
        <authorList>
            <person name="Roques C."/>
            <person name="Zahm M."/>
            <person name="Cabau C."/>
            <person name="Klopp C."/>
            <person name="Bouchez O."/>
            <person name="Donnadieu C."/>
            <person name="Kuhl H."/>
            <person name="Gislard M."/>
            <person name="Guendouz S."/>
            <person name="Journot L."/>
            <person name="Haffray P."/>
            <person name="Bestin A."/>
            <person name="Morvezen R."/>
            <person name="Feron R."/>
            <person name="Wen M."/>
            <person name="Jouanno E."/>
            <person name="Herpin A."/>
            <person name="Schartl M."/>
            <person name="Postlethwait J."/>
            <person name="Schaerlinger B."/>
            <person name="Chardard D."/>
            <person name="Lecocq T."/>
            <person name="Poncet C."/>
            <person name="Jaffrelo L."/>
            <person name="Lampietro C."/>
            <person name="Guiguen Y."/>
        </authorList>
    </citation>
    <scope>NUCLEOTIDE SEQUENCE [LARGE SCALE GENOMIC DNA]</scope>
    <source>
        <tissue evidence="8">Blood</tissue>
    </source>
</reference>
<evidence type="ECO:0000256" key="3">
    <source>
        <dbReference type="ARBA" id="ARBA00022525"/>
    </source>
</evidence>
<name>A0A6A5EKH3_PERFL</name>
<sequence length="376" mass="40962">MLPNVIILMCILSLQLQHCAADLCNWTGSGFAAGVDSRIVLQVQLRCTEGSVKWIYPGQALRVVLEPNLSSSQSTTVCIKPSPSFRGASVFIERAGELELLVTEGGRPEQQVFCFRADGPHRPAIYLQSRPQSDGPWSRRTMGFRYELLGNRTAAPNVGHSGLQASCRPCNDTELLMAICNSDFVVRGLIEKVSHDSERQTSLVEVSAARVYWQRSGVFEQQAAASGSPRSVPSWRGHIHTLLQCHVKPGDGEFLFTGLRKCVVLALLLKLASLYPQASSPLSWHCGIPVMLSCDSKVASSINSMDEAIELLVKYTFGGAEQKQTAGPPALRPREDLPLSPSHQCPQSWETEKGLGCCSLFVLLPTSTVVHFAGSV</sequence>
<accession>A0A6A5EKH3</accession>
<keyword evidence="3" id="KW-0964">Secreted</keyword>
<feature type="signal peptide" evidence="7">
    <location>
        <begin position="1"/>
        <end position="21"/>
    </location>
</feature>
<dbReference type="Proteomes" id="UP000465112">
    <property type="component" value="Chromosome 15"/>
</dbReference>
<comment type="similarity">
    <text evidence="2">Belongs to the meteorin family.</text>
</comment>
<keyword evidence="5" id="KW-1015">Disulfide bond</keyword>
<dbReference type="InterPro" id="IPR051998">
    <property type="entry name" value="Meteorin-like"/>
</dbReference>
<evidence type="ECO:0008006" key="10">
    <source>
        <dbReference type="Google" id="ProtNLM"/>
    </source>
</evidence>
<evidence type="ECO:0000256" key="7">
    <source>
        <dbReference type="SAM" id="SignalP"/>
    </source>
</evidence>
<dbReference type="GO" id="GO:0005615">
    <property type="term" value="C:extracellular space"/>
    <property type="evidence" value="ECO:0007669"/>
    <property type="project" value="TreeGrafter"/>
</dbReference>
<dbReference type="AlphaFoldDB" id="A0A6A5EKH3"/>
<evidence type="ECO:0000256" key="6">
    <source>
        <dbReference type="SAM" id="MobiDB-lite"/>
    </source>
</evidence>
<comment type="caution">
    <text evidence="8">The sequence shown here is derived from an EMBL/GenBank/DDBJ whole genome shotgun (WGS) entry which is preliminary data.</text>
</comment>
<feature type="region of interest" description="Disordered" evidence="6">
    <location>
        <begin position="323"/>
        <end position="345"/>
    </location>
</feature>
<evidence type="ECO:0000256" key="4">
    <source>
        <dbReference type="ARBA" id="ARBA00022729"/>
    </source>
</evidence>
<dbReference type="PANTHER" id="PTHR28593:SF4">
    <property type="entry name" value="METEORIN-LIKE PROTEIN"/>
    <property type="match status" value="1"/>
</dbReference>
<proteinExistence type="inferred from homology"/>
<dbReference type="EMBL" id="VHII01000015">
    <property type="protein sequence ID" value="KAF1379458.1"/>
    <property type="molecule type" value="Genomic_DNA"/>
</dbReference>
<evidence type="ECO:0000313" key="9">
    <source>
        <dbReference type="Proteomes" id="UP000465112"/>
    </source>
</evidence>
<gene>
    <name evidence="8" type="ORF">PFLUV_G00176260</name>
</gene>
<organism evidence="8 9">
    <name type="scientific">Perca fluviatilis</name>
    <name type="common">European perch</name>
    <dbReference type="NCBI Taxonomy" id="8168"/>
    <lineage>
        <taxon>Eukaryota</taxon>
        <taxon>Metazoa</taxon>
        <taxon>Chordata</taxon>
        <taxon>Craniata</taxon>
        <taxon>Vertebrata</taxon>
        <taxon>Euteleostomi</taxon>
        <taxon>Actinopterygii</taxon>
        <taxon>Neopterygii</taxon>
        <taxon>Teleostei</taxon>
        <taxon>Neoteleostei</taxon>
        <taxon>Acanthomorphata</taxon>
        <taxon>Eupercaria</taxon>
        <taxon>Perciformes</taxon>
        <taxon>Percoidei</taxon>
        <taxon>Percidae</taxon>
        <taxon>Percinae</taxon>
        <taxon>Perca</taxon>
    </lineage>
</organism>
<protein>
    <recommendedName>
        <fullName evidence="10">Meteorin-like protein</fullName>
    </recommendedName>
</protein>
<evidence type="ECO:0000256" key="2">
    <source>
        <dbReference type="ARBA" id="ARBA00005669"/>
    </source>
</evidence>
<evidence type="ECO:0000256" key="5">
    <source>
        <dbReference type="ARBA" id="ARBA00023157"/>
    </source>
</evidence>
<keyword evidence="4 7" id="KW-0732">Signal</keyword>
<feature type="chain" id="PRO_5025513394" description="Meteorin-like protein" evidence="7">
    <location>
        <begin position="22"/>
        <end position="376"/>
    </location>
</feature>
<evidence type="ECO:0000256" key="1">
    <source>
        <dbReference type="ARBA" id="ARBA00004613"/>
    </source>
</evidence>
<dbReference type="GO" id="GO:0005179">
    <property type="term" value="F:hormone activity"/>
    <property type="evidence" value="ECO:0007669"/>
    <property type="project" value="TreeGrafter"/>
</dbReference>
<evidence type="ECO:0000313" key="8">
    <source>
        <dbReference type="EMBL" id="KAF1379458.1"/>
    </source>
</evidence>
<comment type="subcellular location">
    <subcellularLocation>
        <location evidence="1">Secreted</location>
    </subcellularLocation>
</comment>
<keyword evidence="9" id="KW-1185">Reference proteome</keyword>